<dbReference type="KEGG" id="acm:AciX9_2651"/>
<name>E8WWL2_GRATM</name>
<sequence>MLSALSALRTSELLSNLNTASTSTSGTGSAASTASVSNSSLSTSDLDAPSSSASSPLSKDTVQLLKDLAVGNVSAAKSDIARLQKDLKAQDGSSSSSSSSDNALNKLLTSISKSLDAGSTSDALSTLAGYLIQTGNTSGSIIDTTA</sequence>
<dbReference type="PaxDb" id="1198114-AciX9_2651"/>
<dbReference type="RefSeq" id="WP_013580991.1">
    <property type="nucleotide sequence ID" value="NC_015064.1"/>
</dbReference>
<evidence type="ECO:0000313" key="3">
    <source>
        <dbReference type="Proteomes" id="UP000000343"/>
    </source>
</evidence>
<protein>
    <submittedName>
        <fullName evidence="2">Cell surface SD repeat-containing protein</fullName>
    </submittedName>
</protein>
<organism evidence="3">
    <name type="scientific">Granulicella tundricola (strain ATCC BAA-1859 / DSM 23138 / MP5ACTX9)</name>
    <dbReference type="NCBI Taxonomy" id="1198114"/>
    <lineage>
        <taxon>Bacteria</taxon>
        <taxon>Pseudomonadati</taxon>
        <taxon>Acidobacteriota</taxon>
        <taxon>Terriglobia</taxon>
        <taxon>Terriglobales</taxon>
        <taxon>Acidobacteriaceae</taxon>
        <taxon>Granulicella</taxon>
    </lineage>
</organism>
<proteinExistence type="predicted"/>
<dbReference type="AlphaFoldDB" id="E8WWL2"/>
<dbReference type="EMBL" id="CP002480">
    <property type="protein sequence ID" value="ADW69676.1"/>
    <property type="molecule type" value="Genomic_DNA"/>
</dbReference>
<evidence type="ECO:0000313" key="2">
    <source>
        <dbReference type="EMBL" id="ADW69676.1"/>
    </source>
</evidence>
<gene>
    <name evidence="2" type="ordered locus">AciX9_2651</name>
</gene>
<keyword evidence="3" id="KW-1185">Reference proteome</keyword>
<evidence type="ECO:0000256" key="1">
    <source>
        <dbReference type="SAM" id="MobiDB-lite"/>
    </source>
</evidence>
<dbReference type="Proteomes" id="UP000000343">
    <property type="component" value="Chromosome"/>
</dbReference>
<feature type="region of interest" description="Disordered" evidence="1">
    <location>
        <begin position="19"/>
        <end position="57"/>
    </location>
</feature>
<reference evidence="3" key="1">
    <citation type="submission" date="2011-01" db="EMBL/GenBank/DDBJ databases">
        <title>Complete sequence of chromosome of Acidobacterium sp. MP5ACTX9.</title>
        <authorList>
            <consortium name="US DOE Joint Genome Institute"/>
            <person name="Lucas S."/>
            <person name="Copeland A."/>
            <person name="Lapidus A."/>
            <person name="Cheng J.-F."/>
            <person name="Goodwin L."/>
            <person name="Pitluck S."/>
            <person name="Teshima H."/>
            <person name="Detter J.C."/>
            <person name="Han C."/>
            <person name="Tapia R."/>
            <person name="Land M."/>
            <person name="Hauser L."/>
            <person name="Kyrpides N."/>
            <person name="Ivanova N."/>
            <person name="Ovchinnikova G."/>
            <person name="Pagani I."/>
            <person name="Rawat S.R."/>
            <person name="Mannisto M."/>
            <person name="Haggblom M.M."/>
            <person name="Woyke T."/>
        </authorList>
    </citation>
    <scope>NUCLEOTIDE SEQUENCE [LARGE SCALE GENOMIC DNA]</scope>
    <source>
        <strain evidence="3">MP5ACTX9</strain>
    </source>
</reference>
<accession>E8WWL2</accession>
<dbReference type="HOGENOM" id="CLU_1774799_0_0_0"/>